<accession>A0AAW0GHX4</accession>
<keyword evidence="5" id="KW-1185">Reference proteome</keyword>
<dbReference type="Proteomes" id="UP001385951">
    <property type="component" value="Unassembled WGS sequence"/>
</dbReference>
<evidence type="ECO:0000313" key="4">
    <source>
        <dbReference type="EMBL" id="KAK7693268.1"/>
    </source>
</evidence>
<feature type="compositionally biased region" description="Low complexity" evidence="2">
    <location>
        <begin position="212"/>
        <end position="246"/>
    </location>
</feature>
<feature type="compositionally biased region" description="Low complexity" evidence="2">
    <location>
        <begin position="158"/>
        <end position="204"/>
    </location>
</feature>
<dbReference type="InterPro" id="IPR051477">
    <property type="entry name" value="Expansin_CellWall"/>
</dbReference>
<evidence type="ECO:0000256" key="2">
    <source>
        <dbReference type="SAM" id="MobiDB-lite"/>
    </source>
</evidence>
<keyword evidence="1 3" id="KW-0732">Signal</keyword>
<sequence>MRLSTLIAGSLASLALPFAAVAHAHGHGRRHNDVAHRARGDVSHHLYKRFDGIRYTWYDVGLGACGQYNQPGDFIVALSAINWGDGYPGPNCFKSITISANGKTAQATIMDECMGCPDHGLDFSKGLFEYFASLDAGVITGSWWFNDGSDNGGGQQVTTTKTTKTKTPTPTPTTTWTPEPEPTTTWSPEPTPTTTSHTTTSTSSTPPPPPSTTSTSSYVAPTTSKASSSPPPSSSATPTSSSVAPTPTGPNALNAVNQAVLGLAAIAVVGGQ</sequence>
<evidence type="ECO:0000313" key="5">
    <source>
        <dbReference type="Proteomes" id="UP001385951"/>
    </source>
</evidence>
<evidence type="ECO:0000256" key="1">
    <source>
        <dbReference type="ARBA" id="ARBA00022729"/>
    </source>
</evidence>
<feature type="region of interest" description="Disordered" evidence="2">
    <location>
        <begin position="150"/>
        <end position="252"/>
    </location>
</feature>
<name>A0AAW0GHX4_9APHY</name>
<proteinExistence type="predicted"/>
<gene>
    <name evidence="4" type="ORF">QCA50_002835</name>
</gene>
<reference evidence="4 5" key="1">
    <citation type="submission" date="2022-09" db="EMBL/GenBank/DDBJ databases">
        <authorList>
            <person name="Palmer J.M."/>
        </authorList>
    </citation>
    <scope>NUCLEOTIDE SEQUENCE [LARGE SCALE GENOMIC DNA]</scope>
    <source>
        <strain evidence="4 5">DSM 7382</strain>
    </source>
</reference>
<dbReference type="Gene3D" id="2.40.40.10">
    <property type="entry name" value="RlpA-like domain"/>
    <property type="match status" value="1"/>
</dbReference>
<dbReference type="AlphaFoldDB" id="A0AAW0GHX4"/>
<feature type="signal peptide" evidence="3">
    <location>
        <begin position="1"/>
        <end position="24"/>
    </location>
</feature>
<dbReference type="CDD" id="cd22191">
    <property type="entry name" value="DPBB_RlpA_EXP_N-like"/>
    <property type="match status" value="1"/>
</dbReference>
<comment type="caution">
    <text evidence="4">The sequence shown here is derived from an EMBL/GenBank/DDBJ whole genome shotgun (WGS) entry which is preliminary data.</text>
</comment>
<feature type="chain" id="PRO_5043609211" evidence="3">
    <location>
        <begin position="25"/>
        <end position="272"/>
    </location>
</feature>
<dbReference type="PANTHER" id="PTHR31836:SF28">
    <property type="entry name" value="SRCR DOMAIN-CONTAINING PROTEIN-RELATED"/>
    <property type="match status" value="1"/>
</dbReference>
<protein>
    <submittedName>
        <fullName evidence="4">Uncharacterized protein</fullName>
    </submittedName>
</protein>
<dbReference type="SUPFAM" id="SSF50685">
    <property type="entry name" value="Barwin-like endoglucanases"/>
    <property type="match status" value="1"/>
</dbReference>
<evidence type="ECO:0000256" key="3">
    <source>
        <dbReference type="SAM" id="SignalP"/>
    </source>
</evidence>
<dbReference type="InterPro" id="IPR036908">
    <property type="entry name" value="RlpA-like_sf"/>
</dbReference>
<organism evidence="4 5">
    <name type="scientific">Cerrena zonata</name>
    <dbReference type="NCBI Taxonomy" id="2478898"/>
    <lineage>
        <taxon>Eukaryota</taxon>
        <taxon>Fungi</taxon>
        <taxon>Dikarya</taxon>
        <taxon>Basidiomycota</taxon>
        <taxon>Agaricomycotina</taxon>
        <taxon>Agaricomycetes</taxon>
        <taxon>Polyporales</taxon>
        <taxon>Cerrenaceae</taxon>
        <taxon>Cerrena</taxon>
    </lineage>
</organism>
<dbReference type="PANTHER" id="PTHR31836">
    <property type="match status" value="1"/>
</dbReference>
<dbReference type="EMBL" id="JASBNA010000003">
    <property type="protein sequence ID" value="KAK7693268.1"/>
    <property type="molecule type" value="Genomic_DNA"/>
</dbReference>